<evidence type="ECO:0000313" key="2">
    <source>
        <dbReference type="EMBL" id="MEJ6009953.1"/>
    </source>
</evidence>
<comment type="caution">
    <text evidence="2">The sequence shown here is derived from an EMBL/GenBank/DDBJ whole genome shotgun (WGS) entry which is preliminary data.</text>
</comment>
<reference evidence="2 3" key="1">
    <citation type="submission" date="2024-03" db="EMBL/GenBank/DDBJ databases">
        <authorList>
            <person name="Jo J.-H."/>
        </authorList>
    </citation>
    <scope>NUCLEOTIDE SEQUENCE [LARGE SCALE GENOMIC DNA]</scope>
    <source>
        <strain evidence="2 3">AS3R-12</strain>
    </source>
</reference>
<dbReference type="Gene3D" id="3.40.470.10">
    <property type="entry name" value="Uracil-DNA glycosylase-like domain"/>
    <property type="match status" value="1"/>
</dbReference>
<feature type="compositionally biased region" description="Pro residues" evidence="1">
    <location>
        <begin position="59"/>
        <end position="68"/>
    </location>
</feature>
<accession>A0ABU8S8Y1</accession>
<feature type="region of interest" description="Disordered" evidence="1">
    <location>
        <begin position="39"/>
        <end position="70"/>
    </location>
</feature>
<dbReference type="RefSeq" id="WP_339966284.1">
    <property type="nucleotide sequence ID" value="NZ_JBBHJY010000003.1"/>
</dbReference>
<evidence type="ECO:0000256" key="1">
    <source>
        <dbReference type="SAM" id="MobiDB-lite"/>
    </source>
</evidence>
<gene>
    <name evidence="2" type="ORF">WG900_08470</name>
</gene>
<evidence type="ECO:0000313" key="3">
    <source>
        <dbReference type="Proteomes" id="UP001379235"/>
    </source>
</evidence>
<dbReference type="InterPro" id="IPR036895">
    <property type="entry name" value="Uracil-DNA_glycosylase-like_sf"/>
</dbReference>
<sequence length="260" mass="27870">MVVGSQQVLAGNITAAVEWWRDAGVDCAFADEATAWITPAEPEPAPGQDRPAPVAKFAAPPPPPPPRPKIGGDPAVWPKDLDAFRQWWLEEPSLDGGQLARRIAPCGGPGAPLMVLVEQPEQEDGDQLLSGKQGKLLAAMLAAMGIDRKCVYHGSVLVRHTPLPDIPALAEAGLGEVTRHHVHLAAPQRLIVFGANILPLLGNDPAQSAQSLRSFNHEGRTIPLLAVHGLDAMVRPTAKAAFWRKWLEWGQSEEIGKQSA</sequence>
<keyword evidence="3" id="KW-1185">Reference proteome</keyword>
<evidence type="ECO:0008006" key="4">
    <source>
        <dbReference type="Google" id="ProtNLM"/>
    </source>
</evidence>
<proteinExistence type="predicted"/>
<organism evidence="2 3">
    <name type="scientific">Novosphingobium aquae</name>
    <dbReference type="NCBI Taxonomy" id="3133435"/>
    <lineage>
        <taxon>Bacteria</taxon>
        <taxon>Pseudomonadati</taxon>
        <taxon>Pseudomonadota</taxon>
        <taxon>Alphaproteobacteria</taxon>
        <taxon>Sphingomonadales</taxon>
        <taxon>Sphingomonadaceae</taxon>
        <taxon>Novosphingobium</taxon>
    </lineage>
</organism>
<dbReference type="SUPFAM" id="SSF52141">
    <property type="entry name" value="Uracil-DNA glycosylase-like"/>
    <property type="match status" value="1"/>
</dbReference>
<protein>
    <recommendedName>
        <fullName evidence="4">DNA polymerase</fullName>
    </recommendedName>
</protein>
<name>A0ABU8S8Y1_9SPHN</name>
<dbReference type="EMBL" id="JBBHJY010000003">
    <property type="protein sequence ID" value="MEJ6009953.1"/>
    <property type="molecule type" value="Genomic_DNA"/>
</dbReference>
<dbReference type="Proteomes" id="UP001379235">
    <property type="component" value="Unassembled WGS sequence"/>
</dbReference>